<accession>A0A7X5Y7F5</accession>
<protein>
    <submittedName>
        <fullName evidence="1">Uncharacterized protein</fullName>
    </submittedName>
</protein>
<comment type="caution">
    <text evidence="1">The sequence shown here is derived from an EMBL/GenBank/DDBJ whole genome shotgun (WGS) entry which is preliminary data.</text>
</comment>
<dbReference type="EMBL" id="JAATJC010000001">
    <property type="protein sequence ID" value="NJC06499.1"/>
    <property type="molecule type" value="Genomic_DNA"/>
</dbReference>
<name>A0A7X5Y7F5_9SPHN</name>
<dbReference type="AlphaFoldDB" id="A0A7X5Y7F5"/>
<proteinExistence type="predicted"/>
<dbReference type="Proteomes" id="UP000558192">
    <property type="component" value="Unassembled WGS sequence"/>
</dbReference>
<keyword evidence="2" id="KW-1185">Reference proteome</keyword>
<dbReference type="RefSeq" id="WP_168069744.1">
    <property type="nucleotide sequence ID" value="NZ_JAATJC010000001.1"/>
</dbReference>
<gene>
    <name evidence="1" type="ORF">GGQ97_002292</name>
</gene>
<sequence>MGKFLNHIADAFTGNKRQTSDAILSIAQRGRAAEGQLPPEDVLRLCMSVISQARK</sequence>
<organism evidence="1 2">
    <name type="scientific">Sphingomonas kaistensis</name>
    <dbReference type="NCBI Taxonomy" id="298708"/>
    <lineage>
        <taxon>Bacteria</taxon>
        <taxon>Pseudomonadati</taxon>
        <taxon>Pseudomonadota</taxon>
        <taxon>Alphaproteobacteria</taxon>
        <taxon>Sphingomonadales</taxon>
        <taxon>Sphingomonadaceae</taxon>
        <taxon>Sphingomonas</taxon>
    </lineage>
</organism>
<evidence type="ECO:0000313" key="1">
    <source>
        <dbReference type="EMBL" id="NJC06499.1"/>
    </source>
</evidence>
<reference evidence="1 2" key="1">
    <citation type="submission" date="2020-03" db="EMBL/GenBank/DDBJ databases">
        <title>Genomic Encyclopedia of Type Strains, Phase IV (KMG-IV): sequencing the most valuable type-strain genomes for metagenomic binning, comparative biology and taxonomic classification.</title>
        <authorList>
            <person name="Goeker M."/>
        </authorList>
    </citation>
    <scope>NUCLEOTIDE SEQUENCE [LARGE SCALE GENOMIC DNA]</scope>
    <source>
        <strain evidence="1 2">DSM 16846</strain>
    </source>
</reference>
<evidence type="ECO:0000313" key="2">
    <source>
        <dbReference type="Proteomes" id="UP000558192"/>
    </source>
</evidence>